<keyword evidence="2" id="KW-0472">Membrane</keyword>
<dbReference type="Pfam" id="PF24893">
    <property type="entry name" value="DUF7743"/>
    <property type="match status" value="1"/>
</dbReference>
<evidence type="ECO:0000313" key="4">
    <source>
        <dbReference type="EMBL" id="EFA80332.1"/>
    </source>
</evidence>
<keyword evidence="2" id="KW-1133">Transmembrane helix</keyword>
<evidence type="ECO:0000256" key="2">
    <source>
        <dbReference type="SAM" id="Phobius"/>
    </source>
</evidence>
<dbReference type="InterPro" id="IPR055463">
    <property type="entry name" value="DUF7035"/>
</dbReference>
<protein>
    <recommendedName>
        <fullName evidence="3">EGF-like domain-containing protein</fullName>
    </recommendedName>
</protein>
<name>D3BEK1_HETP5</name>
<dbReference type="PROSITE" id="PS50026">
    <property type="entry name" value="EGF_3"/>
    <property type="match status" value="1"/>
</dbReference>
<dbReference type="GeneID" id="31362646"/>
<dbReference type="EMBL" id="ADBJ01000031">
    <property type="protein sequence ID" value="EFA80332.1"/>
    <property type="molecule type" value="Genomic_DNA"/>
</dbReference>
<evidence type="ECO:0000256" key="1">
    <source>
        <dbReference type="PROSITE-ProRule" id="PRU00076"/>
    </source>
</evidence>
<dbReference type="Pfam" id="PF23034">
    <property type="entry name" value="DUF7035"/>
    <property type="match status" value="1"/>
</dbReference>
<dbReference type="PROSITE" id="PS01186">
    <property type="entry name" value="EGF_2"/>
    <property type="match status" value="1"/>
</dbReference>
<organism evidence="4 5">
    <name type="scientific">Heterostelium pallidum (strain ATCC 26659 / Pp 5 / PN500)</name>
    <name type="common">Cellular slime mold</name>
    <name type="synonym">Polysphondylium pallidum</name>
    <dbReference type="NCBI Taxonomy" id="670386"/>
    <lineage>
        <taxon>Eukaryota</taxon>
        <taxon>Amoebozoa</taxon>
        <taxon>Evosea</taxon>
        <taxon>Eumycetozoa</taxon>
        <taxon>Dictyostelia</taxon>
        <taxon>Acytosteliales</taxon>
        <taxon>Acytosteliaceae</taxon>
        <taxon>Heterostelium</taxon>
    </lineage>
</organism>
<dbReference type="InterPro" id="IPR054484">
    <property type="entry name" value="ComC_SSD"/>
</dbReference>
<keyword evidence="1" id="KW-0245">EGF-like domain</keyword>
<keyword evidence="1" id="KW-1015">Disulfide bond</keyword>
<dbReference type="PANTHER" id="PTHR31378">
    <property type="entry name" value="EGF-LIKE DOMAIN-CONTAINING PROTEIN-RELATED-RELATED"/>
    <property type="match status" value="1"/>
</dbReference>
<dbReference type="Pfam" id="PF23033">
    <property type="entry name" value="DUF7034"/>
    <property type="match status" value="1"/>
</dbReference>
<keyword evidence="2" id="KW-0812">Transmembrane</keyword>
<dbReference type="PANTHER" id="PTHR31378:SF17">
    <property type="match status" value="1"/>
</dbReference>
<gene>
    <name evidence="4" type="ORF">PPL_07165</name>
</gene>
<dbReference type="InterPro" id="IPR056645">
    <property type="entry name" value="DUF7743"/>
</dbReference>
<comment type="caution">
    <text evidence="1">Lacks conserved residue(s) required for the propagation of feature annotation.</text>
</comment>
<proteinExistence type="predicted"/>
<dbReference type="RefSeq" id="XP_020432452.1">
    <property type="nucleotide sequence ID" value="XM_020578004.1"/>
</dbReference>
<keyword evidence="5" id="KW-1185">Reference proteome</keyword>
<accession>D3BEK1</accession>
<dbReference type="InterPro" id="IPR000742">
    <property type="entry name" value="EGF"/>
</dbReference>
<reference evidence="4 5" key="1">
    <citation type="journal article" date="2011" name="Genome Res.">
        <title>Phylogeny-wide analysis of social amoeba genomes highlights ancient origins for complex intercellular communication.</title>
        <authorList>
            <person name="Heidel A.J."/>
            <person name="Lawal H.M."/>
            <person name="Felder M."/>
            <person name="Schilde C."/>
            <person name="Helps N.R."/>
            <person name="Tunggal B."/>
            <person name="Rivero F."/>
            <person name="John U."/>
            <person name="Schleicher M."/>
            <person name="Eichinger L."/>
            <person name="Platzer M."/>
            <person name="Noegel A.A."/>
            <person name="Schaap P."/>
            <person name="Gloeckner G."/>
        </authorList>
    </citation>
    <scope>NUCLEOTIDE SEQUENCE [LARGE SCALE GENOMIC DNA]</scope>
    <source>
        <strain evidence="5">ATCC 26659 / Pp 5 / PN500</strain>
    </source>
</reference>
<dbReference type="InterPro" id="IPR055462">
    <property type="entry name" value="DUF7034"/>
</dbReference>
<comment type="caution">
    <text evidence="4">The sequence shown here is derived from an EMBL/GenBank/DDBJ whole genome shotgun (WGS) entry which is preliminary data.</text>
</comment>
<dbReference type="OMA" id="RTENENR"/>
<dbReference type="InParanoid" id="D3BEK1"/>
<sequence length="1326" mass="145734">MSTIPIQINNGGGGSYAQNSNGCSVQLEFWFNDTLGTETRQIQSNIQTSQIVSLNFNNNGNSYLAVTFAFPLNTVSSLELNISNTNLPLVFDSLKPISYECLSVPIPNSITLGTNKILRDPFTYATGYLNVKLLHKYPPQPYTCATNNTLYTCIFKQASTGDYSYDYFTIAITFSLSTSATNYENPLAITITNIIGNKTTITAIPFVPGNTDSSSSITTYPSDYGEISCSSYNAENQGCPIFYTIQVTNYASAYTQFLPNSAIVNSKPLIRPVTHSGKIMTYAAPAYIPSGSTNKFAIFDGDGYASQSAGRYFSVSTSSYVKFTTGALTIVNNPKTMLWNFKGTMKLNIINNYFPGFRFLEPNNILYTLPYPFGLTSSLKGTTVSYSVSKGISALQSVGVSLNATFILTYQQTLTSTPTGSNLDNSAPQLIGIEYVPLNSNSLIVRVKASDNLSGVYRILIGDASNQIDLRQYDIVYGTKLNGVFEKVYTYEQLSVLGDNVTLIDEARNSQTYPRATTVLSTNSYPLVPQKFSVYPDQITYFEFTPNNIDTSLQFTTGTLQFNVSNADPSFVPVLHLFPNSFDPDFKNRYTFNGTYSTTQQMYVINFKLPMKMVPTSVEYTLSMSPFSWNPRLLYSYIGGNALLNVTSSKSDEHGPYATSFIKVKSSYSFGLNVVPVISWSAKITTLANSFSYGILRVLSDIDPKTYDIYFDQTNWSTTASVYQISLTLEPNCASQTFTIYDLILVDANGYRTENENRGLIDSLIRSNFYSNGADIDVQCSYPSSDSVSPVLSSFDFNPKDIDVGSVNRSVYFEFQVTDINSGPSKTHIPVLYLTSLFDEILSFPVKVKSINSTVATYNLNVTLPYGFGVGGTLVSVYGISDVQLNFIGFSGNELSGAGLPYFINTTLTQTSPILESATNVSVLGGPLTVYGRRFGALLSEFEAFIHYYDSNPFVPIRPTLFSGTVLAFNTSAMPKGAILKVAVRGVESNLLYINSNEPYVPPPIVDPDCSQVNNCSGKGNCTADNICNCNPGWGSIDCSKQTVPSEPPVINPNDPTTIIVGGKISVVKIRELTDIGGLVKEYNLTKQWDYENLTKDEYTLASQYTTTLPDTNTNVTVTVQWFTQPTNVTFAGKTITMGSYTLKYSIYLSPYAFDSHLNHLQVLMSAEMETTESTSCSAKQSGGVGDAEVSWIKLQLNGKTLYMRFLTLADSDGRPTQITNSIVDGSPNKTDNAQKSDAIIGINVPYYDIYTLIDPDFSMLIDTQNEDSTCSKKSSGLSKNALIAIIVCAAAFGVALMAMVAYSIRRHFQRKQLNQNYIVQLDWHL</sequence>
<evidence type="ECO:0000313" key="5">
    <source>
        <dbReference type="Proteomes" id="UP000001396"/>
    </source>
</evidence>
<dbReference type="Proteomes" id="UP000001396">
    <property type="component" value="Unassembled WGS sequence"/>
</dbReference>
<dbReference type="Pfam" id="PF22933">
    <property type="entry name" value="ComC_SSD"/>
    <property type="match status" value="1"/>
</dbReference>
<evidence type="ECO:0000259" key="3">
    <source>
        <dbReference type="PROSITE" id="PS50026"/>
    </source>
</evidence>
<feature type="transmembrane region" description="Helical" evidence="2">
    <location>
        <begin position="1282"/>
        <end position="1305"/>
    </location>
</feature>
<feature type="domain" description="EGF-like" evidence="3">
    <location>
        <begin position="1006"/>
        <end position="1040"/>
    </location>
</feature>
<feature type="disulfide bond" evidence="1">
    <location>
        <begin position="1030"/>
        <end position="1039"/>
    </location>
</feature>